<dbReference type="AlphaFoldDB" id="A0A2X1QUP5"/>
<sequence>MQSSQINESMLMNSLKIEQWLQEMTISVHFLVEFINTLYDLLIP</sequence>
<name>A0A2X1QUP5_9GAMM</name>
<evidence type="ECO:0000313" key="2">
    <source>
        <dbReference type="Proteomes" id="UP000251942"/>
    </source>
</evidence>
<dbReference type="EMBL" id="UASS01000040">
    <property type="protein sequence ID" value="SPX62718.1"/>
    <property type="molecule type" value="Genomic_DNA"/>
</dbReference>
<organism evidence="1 2">
    <name type="scientific">Legionella feeleii</name>
    <dbReference type="NCBI Taxonomy" id="453"/>
    <lineage>
        <taxon>Bacteria</taxon>
        <taxon>Pseudomonadati</taxon>
        <taxon>Pseudomonadota</taxon>
        <taxon>Gammaproteobacteria</taxon>
        <taxon>Legionellales</taxon>
        <taxon>Legionellaceae</taxon>
        <taxon>Legionella</taxon>
    </lineage>
</organism>
<proteinExistence type="predicted"/>
<gene>
    <name evidence="1" type="ORF">NCTC12022_03483</name>
</gene>
<dbReference type="Proteomes" id="UP000251942">
    <property type="component" value="Unassembled WGS sequence"/>
</dbReference>
<protein>
    <submittedName>
        <fullName evidence="1">Uncharacterized protein</fullName>
    </submittedName>
</protein>
<evidence type="ECO:0000313" key="1">
    <source>
        <dbReference type="EMBL" id="SPX62718.1"/>
    </source>
</evidence>
<reference evidence="1 2" key="1">
    <citation type="submission" date="2018-06" db="EMBL/GenBank/DDBJ databases">
        <authorList>
            <consortium name="Pathogen Informatics"/>
            <person name="Doyle S."/>
        </authorList>
    </citation>
    <scope>NUCLEOTIDE SEQUENCE [LARGE SCALE GENOMIC DNA]</scope>
    <source>
        <strain evidence="1 2">NCTC12022</strain>
    </source>
</reference>
<accession>A0A2X1QUP5</accession>